<dbReference type="Proteomes" id="UP000277580">
    <property type="component" value="Unassembled WGS sequence"/>
</dbReference>
<keyword evidence="1" id="KW-0472">Membrane</keyword>
<name>A0A3N4L6A4_9PEZI</name>
<keyword evidence="1" id="KW-1133">Transmembrane helix</keyword>
<keyword evidence="1" id="KW-0812">Transmembrane</keyword>
<reference evidence="2 3" key="1">
    <citation type="journal article" date="2018" name="Nat. Ecol. Evol.">
        <title>Pezizomycetes genomes reveal the molecular basis of ectomycorrhizal truffle lifestyle.</title>
        <authorList>
            <person name="Murat C."/>
            <person name="Payen T."/>
            <person name="Noel B."/>
            <person name="Kuo A."/>
            <person name="Morin E."/>
            <person name="Chen J."/>
            <person name="Kohler A."/>
            <person name="Krizsan K."/>
            <person name="Balestrini R."/>
            <person name="Da Silva C."/>
            <person name="Montanini B."/>
            <person name="Hainaut M."/>
            <person name="Levati E."/>
            <person name="Barry K.W."/>
            <person name="Belfiori B."/>
            <person name="Cichocki N."/>
            <person name="Clum A."/>
            <person name="Dockter R.B."/>
            <person name="Fauchery L."/>
            <person name="Guy J."/>
            <person name="Iotti M."/>
            <person name="Le Tacon F."/>
            <person name="Lindquist E.A."/>
            <person name="Lipzen A."/>
            <person name="Malagnac F."/>
            <person name="Mello A."/>
            <person name="Molinier V."/>
            <person name="Miyauchi S."/>
            <person name="Poulain J."/>
            <person name="Riccioni C."/>
            <person name="Rubini A."/>
            <person name="Sitrit Y."/>
            <person name="Splivallo R."/>
            <person name="Traeger S."/>
            <person name="Wang M."/>
            <person name="Zifcakova L."/>
            <person name="Wipf D."/>
            <person name="Zambonelli A."/>
            <person name="Paolocci F."/>
            <person name="Nowrousian M."/>
            <person name="Ottonello S."/>
            <person name="Baldrian P."/>
            <person name="Spatafora J.W."/>
            <person name="Henrissat B."/>
            <person name="Nagy L.G."/>
            <person name="Aury J.M."/>
            <person name="Wincker P."/>
            <person name="Grigoriev I.V."/>
            <person name="Bonfante P."/>
            <person name="Martin F.M."/>
        </authorList>
    </citation>
    <scope>NUCLEOTIDE SEQUENCE [LARGE SCALE GENOMIC DNA]</scope>
    <source>
        <strain evidence="2 3">CCBAS932</strain>
    </source>
</reference>
<feature type="transmembrane region" description="Helical" evidence="1">
    <location>
        <begin position="16"/>
        <end position="40"/>
    </location>
</feature>
<dbReference type="EMBL" id="ML119107">
    <property type="protein sequence ID" value="RPB17032.1"/>
    <property type="molecule type" value="Genomic_DNA"/>
</dbReference>
<evidence type="ECO:0000313" key="3">
    <source>
        <dbReference type="Proteomes" id="UP000277580"/>
    </source>
</evidence>
<dbReference type="InParanoid" id="A0A3N4L6A4"/>
<keyword evidence="3" id="KW-1185">Reference proteome</keyword>
<proteinExistence type="predicted"/>
<sequence>MFFYLCLIRAMPNSPLLFISSQVLFICLAASPGLGWILLLGIYVQIKKGMDCGCLPNSHDNLY</sequence>
<dbReference type="AlphaFoldDB" id="A0A3N4L6A4"/>
<protein>
    <submittedName>
        <fullName evidence="2">Uncharacterized protein</fullName>
    </submittedName>
</protein>
<evidence type="ECO:0000313" key="2">
    <source>
        <dbReference type="EMBL" id="RPB17032.1"/>
    </source>
</evidence>
<evidence type="ECO:0000256" key="1">
    <source>
        <dbReference type="SAM" id="Phobius"/>
    </source>
</evidence>
<organism evidence="2 3">
    <name type="scientific">Morchella conica CCBAS932</name>
    <dbReference type="NCBI Taxonomy" id="1392247"/>
    <lineage>
        <taxon>Eukaryota</taxon>
        <taxon>Fungi</taxon>
        <taxon>Dikarya</taxon>
        <taxon>Ascomycota</taxon>
        <taxon>Pezizomycotina</taxon>
        <taxon>Pezizomycetes</taxon>
        <taxon>Pezizales</taxon>
        <taxon>Morchellaceae</taxon>
        <taxon>Morchella</taxon>
    </lineage>
</organism>
<accession>A0A3N4L6A4</accession>
<gene>
    <name evidence="2" type="ORF">P167DRAFT_203899</name>
</gene>